<name>A0A8T0HV29_CERPU</name>
<organism evidence="1 2">
    <name type="scientific">Ceratodon purpureus</name>
    <name type="common">Fire moss</name>
    <name type="synonym">Dicranum purpureum</name>
    <dbReference type="NCBI Taxonomy" id="3225"/>
    <lineage>
        <taxon>Eukaryota</taxon>
        <taxon>Viridiplantae</taxon>
        <taxon>Streptophyta</taxon>
        <taxon>Embryophyta</taxon>
        <taxon>Bryophyta</taxon>
        <taxon>Bryophytina</taxon>
        <taxon>Bryopsida</taxon>
        <taxon>Dicranidae</taxon>
        <taxon>Pseudoditrichales</taxon>
        <taxon>Ditrichaceae</taxon>
        <taxon>Ceratodon</taxon>
    </lineage>
</organism>
<keyword evidence="2" id="KW-1185">Reference proteome</keyword>
<accession>A0A8T0HV29</accession>
<protein>
    <submittedName>
        <fullName evidence="1">Uncharacterized protein</fullName>
    </submittedName>
</protein>
<sequence>MFAEVSHPQVSLGLPSPFSFWSRDPPLAAQHAVLAFPSSSLTPLQPPTEWAWIPVAHNINGTGIHDAVGGLSPANFPLNWHLLNAHARLDFAIRHGFSTVGNDKGSPCMSSCIKEDSIKRQVQRTNKQVAEEDARRRESSGLKPFTLQVKSFGIISSGCAGHLKWQEYVRDLTSQMLDMSMMKFKDQNDNSKAKLCETLRSKFEFLEHDVTDLSLNKMIKNWLRKDRELMKRLHGGKFKALSIYSEKEWDALKRYWESLGSRLRLEKMLETRKKVVCKPRIGCQGYAGKASKLVRDSTYLFRFSYPTYISFD</sequence>
<dbReference type="Proteomes" id="UP000822688">
    <property type="component" value="Chromosome V"/>
</dbReference>
<proteinExistence type="predicted"/>
<dbReference type="EMBL" id="CM026426">
    <property type="protein sequence ID" value="KAG0574318.1"/>
    <property type="molecule type" value="Genomic_DNA"/>
</dbReference>
<gene>
    <name evidence="1" type="ORF">KC19_VG253900</name>
</gene>
<evidence type="ECO:0000313" key="2">
    <source>
        <dbReference type="Proteomes" id="UP000822688"/>
    </source>
</evidence>
<reference evidence="1" key="1">
    <citation type="submission" date="2020-06" db="EMBL/GenBank/DDBJ databases">
        <title>WGS assembly of Ceratodon purpureus strain R40.</title>
        <authorList>
            <person name="Carey S.B."/>
            <person name="Jenkins J."/>
            <person name="Shu S."/>
            <person name="Lovell J.T."/>
            <person name="Sreedasyam A."/>
            <person name="Maumus F."/>
            <person name="Tiley G.P."/>
            <person name="Fernandez-Pozo N."/>
            <person name="Barry K."/>
            <person name="Chen C."/>
            <person name="Wang M."/>
            <person name="Lipzen A."/>
            <person name="Daum C."/>
            <person name="Saski C.A."/>
            <person name="Payton A.C."/>
            <person name="Mcbreen J.C."/>
            <person name="Conrad R.E."/>
            <person name="Kollar L.M."/>
            <person name="Olsson S."/>
            <person name="Huttunen S."/>
            <person name="Landis J.B."/>
            <person name="Wickett N.J."/>
            <person name="Johnson M.G."/>
            <person name="Rensing S.A."/>
            <person name="Grimwood J."/>
            <person name="Schmutz J."/>
            <person name="Mcdaniel S.F."/>
        </authorList>
    </citation>
    <scope>NUCLEOTIDE SEQUENCE</scope>
    <source>
        <strain evidence="1">R40</strain>
    </source>
</reference>
<evidence type="ECO:0000313" key="1">
    <source>
        <dbReference type="EMBL" id="KAG0574318.1"/>
    </source>
</evidence>
<dbReference type="AlphaFoldDB" id="A0A8T0HV29"/>
<comment type="caution">
    <text evidence="1">The sequence shown here is derived from an EMBL/GenBank/DDBJ whole genome shotgun (WGS) entry which is preliminary data.</text>
</comment>